<evidence type="ECO:0000256" key="1">
    <source>
        <dbReference type="SAM" id="MobiDB-lite"/>
    </source>
</evidence>
<evidence type="ECO:0000256" key="2">
    <source>
        <dbReference type="SAM" id="Phobius"/>
    </source>
</evidence>
<dbReference type="PANTHER" id="PTHR33098">
    <property type="entry name" value="COTTON FIBER (DUF761)"/>
    <property type="match status" value="1"/>
</dbReference>
<gene>
    <name evidence="5" type="primary">LOC111447514</name>
</gene>
<dbReference type="InterPro" id="IPR008480">
    <property type="entry name" value="DUF761_pln"/>
</dbReference>
<dbReference type="GeneID" id="111447514"/>
<sequence>MPILSSNSNYQWILSLKIFLISTGVLSMAVFLKFSVPLVADFLVSEIPSIWTCFISWLRPPYLYLVINCIIISIVASSKLQQKLEDGESVLSVPETLSPPPLAKISSESDYVVCGGTDILNGYCYNNANQNAVTKIADLHIDESNGVYGRMMVEPGVSEMEKKGENDSLILTTAADETAMSSPMTNALHRKDSVGLLFSNEKEKPPVSSRIGQRKLVKASPEGKPLGVSKPKRQDTLESTWRTITEGRSMPLTRHLRKSDTWESQGRRANMAVDPATPPSKVMTKSETFKDRSNVGSPSPSPGGSGRLKREPSLTQEELNRRVEAFIKKFNDEMRLQRQESLKQYQEMVGSRAN</sequence>
<organism evidence="4 5">
    <name type="scientific">Cucurbita moschata</name>
    <name type="common">Winter crookneck squash</name>
    <name type="synonym">Cucurbita pepo var. moschata</name>
    <dbReference type="NCBI Taxonomy" id="3662"/>
    <lineage>
        <taxon>Eukaryota</taxon>
        <taxon>Viridiplantae</taxon>
        <taxon>Streptophyta</taxon>
        <taxon>Embryophyta</taxon>
        <taxon>Tracheophyta</taxon>
        <taxon>Spermatophyta</taxon>
        <taxon>Magnoliopsida</taxon>
        <taxon>eudicotyledons</taxon>
        <taxon>Gunneridae</taxon>
        <taxon>Pentapetalae</taxon>
        <taxon>rosids</taxon>
        <taxon>fabids</taxon>
        <taxon>Cucurbitales</taxon>
        <taxon>Cucurbitaceae</taxon>
        <taxon>Cucurbiteae</taxon>
        <taxon>Cucurbita</taxon>
    </lineage>
</organism>
<dbReference type="Pfam" id="PF05553">
    <property type="entry name" value="DUF761"/>
    <property type="match status" value="1"/>
</dbReference>
<feature type="region of interest" description="Disordered" evidence="1">
    <location>
        <begin position="200"/>
        <end position="318"/>
    </location>
</feature>
<reference evidence="5" key="1">
    <citation type="submission" date="2025-08" db="UniProtKB">
        <authorList>
            <consortium name="RefSeq"/>
        </authorList>
    </citation>
    <scope>IDENTIFICATION</scope>
    <source>
        <tissue evidence="5">Young leaves</tissue>
    </source>
</reference>
<dbReference type="Pfam" id="PF14364">
    <property type="entry name" value="DUF4408"/>
    <property type="match status" value="1"/>
</dbReference>
<feature type="transmembrane region" description="Helical" evidence="2">
    <location>
        <begin position="12"/>
        <end position="31"/>
    </location>
</feature>
<accession>A0A6J1FQE8</accession>
<evidence type="ECO:0000259" key="3">
    <source>
        <dbReference type="Pfam" id="PF14364"/>
    </source>
</evidence>
<dbReference type="InterPro" id="IPR025520">
    <property type="entry name" value="DUF4408"/>
</dbReference>
<keyword evidence="2" id="KW-0812">Transmembrane</keyword>
<keyword evidence="2" id="KW-0472">Membrane</keyword>
<feature type="compositionally biased region" description="Basic and acidic residues" evidence="1">
    <location>
        <begin position="308"/>
        <end position="318"/>
    </location>
</feature>
<dbReference type="Proteomes" id="UP000504609">
    <property type="component" value="Unplaced"/>
</dbReference>
<dbReference type="RefSeq" id="XP_022942497.1">
    <property type="nucleotide sequence ID" value="XM_023086729.1"/>
</dbReference>
<evidence type="ECO:0000313" key="4">
    <source>
        <dbReference type="Proteomes" id="UP000504609"/>
    </source>
</evidence>
<keyword evidence="2" id="KW-1133">Transmembrane helix</keyword>
<dbReference type="KEGG" id="cmos:111447514"/>
<dbReference type="PANTHER" id="PTHR33098:SF117">
    <property type="entry name" value="COTTON FIBER (DUF761)"/>
    <property type="match status" value="1"/>
</dbReference>
<proteinExistence type="predicted"/>
<dbReference type="AlphaFoldDB" id="A0A6J1FQE8"/>
<keyword evidence="4" id="KW-1185">Reference proteome</keyword>
<feature type="domain" description="DUF4408" evidence="3">
    <location>
        <begin position="48"/>
        <end position="80"/>
    </location>
</feature>
<evidence type="ECO:0000313" key="5">
    <source>
        <dbReference type="RefSeq" id="XP_022942497.1"/>
    </source>
</evidence>
<name>A0A6J1FQE8_CUCMO</name>
<protein>
    <submittedName>
        <fullName evidence="5">Uncharacterized protein LOC111447514</fullName>
    </submittedName>
</protein>